<dbReference type="GO" id="GO:0009338">
    <property type="term" value="C:exodeoxyribonuclease V complex"/>
    <property type="evidence" value="ECO:0007669"/>
    <property type="project" value="TreeGrafter"/>
</dbReference>
<dbReference type="GO" id="GO:0016887">
    <property type="term" value="F:ATP hydrolysis activity"/>
    <property type="evidence" value="ECO:0007669"/>
    <property type="project" value="RHEA"/>
</dbReference>
<dbReference type="HAMAP" id="MF_01488">
    <property type="entry name" value="RecD2"/>
    <property type="match status" value="1"/>
</dbReference>
<dbReference type="AlphaFoldDB" id="B1I2W6"/>
<evidence type="ECO:0000256" key="3">
    <source>
        <dbReference type="HAMAP-Rule" id="MF_01488"/>
    </source>
</evidence>
<dbReference type="PANTHER" id="PTHR43788:SF6">
    <property type="entry name" value="DNA HELICASE B"/>
    <property type="match status" value="1"/>
</dbReference>
<dbReference type="KEGG" id="dau:Daud_0818"/>
<evidence type="ECO:0000313" key="5">
    <source>
        <dbReference type="EMBL" id="ACA59333.1"/>
    </source>
</evidence>
<comment type="catalytic activity">
    <reaction evidence="3">
        <text>ATP + H2O = ADP + phosphate + H(+)</text>
        <dbReference type="Rhea" id="RHEA:13065"/>
        <dbReference type="ChEBI" id="CHEBI:15377"/>
        <dbReference type="ChEBI" id="CHEBI:15378"/>
        <dbReference type="ChEBI" id="CHEBI:30616"/>
        <dbReference type="ChEBI" id="CHEBI:43474"/>
        <dbReference type="ChEBI" id="CHEBI:456216"/>
        <dbReference type="EC" id="5.6.2.3"/>
    </reaction>
</comment>
<keyword evidence="1 3" id="KW-0547">Nucleotide-binding</keyword>
<feature type="domain" description="AAA+ ATPase" evidence="4">
    <location>
        <begin position="316"/>
        <end position="495"/>
    </location>
</feature>
<dbReference type="InterPro" id="IPR006345">
    <property type="entry name" value="RecD2"/>
</dbReference>
<dbReference type="InterPro" id="IPR027417">
    <property type="entry name" value="P-loop_NTPase"/>
</dbReference>
<dbReference type="InterPro" id="IPR050534">
    <property type="entry name" value="Coronavir_polyprotein_1ab"/>
</dbReference>
<comment type="similarity">
    <text evidence="3">Belongs to the RecD family. RecD2 subfamily.</text>
</comment>
<dbReference type="Pfam" id="PF13538">
    <property type="entry name" value="UvrD_C_2"/>
    <property type="match status" value="1"/>
</dbReference>
<dbReference type="InterPro" id="IPR055446">
    <property type="entry name" value="RecD2_N_OB"/>
</dbReference>
<dbReference type="InterPro" id="IPR041451">
    <property type="entry name" value="RecD2_SH13"/>
</dbReference>
<keyword evidence="3 5" id="KW-0378">Hydrolase</keyword>
<keyword evidence="3" id="KW-0238">DNA-binding</keyword>
<feature type="binding site" evidence="3">
    <location>
        <begin position="327"/>
        <end position="331"/>
    </location>
    <ligand>
        <name>ATP</name>
        <dbReference type="ChEBI" id="CHEBI:30616"/>
    </ligand>
</feature>
<dbReference type="Pfam" id="PF18335">
    <property type="entry name" value="SH3_13"/>
    <property type="match status" value="1"/>
</dbReference>
<dbReference type="STRING" id="477974.Daud_0818"/>
<dbReference type="EC" id="5.6.2.3" evidence="3"/>
<sequence>MTETITDTVNRFIFKTETFAIFKLDNIVALGDVAGVREGDRLTVTGSWQEHPKYGRQLRVEHWEKPVPSTEEAAADFLSSGLIKGVGPVLAERIVSVLGPNAVSAILEDPDVLKKVKGIGKKAPEIRRQLQETYQVQQVVAELIRLGLTLKTAMKAYMKFGRPAAEYVRRNPYCLTELDLIGFHRADDIARRAGLAPDSSFRVKAGILYVLNESLWDEGHAYLPRDELISRSLTLLNHVEKSVSLDIVEKELSRLKGVHGSAEVSLAWAREYEEEIARDVKRLARQRFDVPPLPRDLIRGIELTPDQNAAVKTALESGFSILTGGPGVGKTQTVRAVIRAFELQNPWGGVFLCAPTGRAARRLSEVTGRQAHTVHKLLGLRNGHADRNRKNPLECDLLILDEASMACLVLTKRLLEAVPNNARILFVGDADQLPSVGPGNILRDLLDKVPTVRLTEIFRQAAESQIVTNAHRINRGQMPLIDRSKTDFIFLEREDPEDIAKCVATCASGMGYDPLDVQVLSPMRKGPVGTAELNKLIQGGMSGPRVKYGQYVFHVGDKVIHTKNNYDKGVFNGDIGIIKKIKMQHDVLVQYSSGLVSYSGDDLRELEPAWAVTVHKAQGSEFKAVIIPVTTSHYVMLHRNLIYTAVTRAREKVILVGTKKALAIAVRNNKPIQRYTALSGLLRDAPRR</sequence>
<dbReference type="eggNOG" id="COG0632">
    <property type="taxonomic scope" value="Bacteria"/>
</dbReference>
<dbReference type="RefSeq" id="WP_012301919.1">
    <property type="nucleotide sequence ID" value="NC_010424.1"/>
</dbReference>
<dbReference type="GO" id="GO:0003677">
    <property type="term" value="F:DNA binding"/>
    <property type="evidence" value="ECO:0007669"/>
    <property type="project" value="UniProtKB-UniRule"/>
</dbReference>
<keyword evidence="2 3" id="KW-0067">ATP-binding</keyword>
<dbReference type="NCBIfam" id="TIGR01448">
    <property type="entry name" value="recD_rel"/>
    <property type="match status" value="1"/>
</dbReference>
<dbReference type="Pfam" id="PF23139">
    <property type="entry name" value="OB_YrrC"/>
    <property type="match status" value="1"/>
</dbReference>
<dbReference type="Gene3D" id="1.10.10.2220">
    <property type="match status" value="1"/>
</dbReference>
<dbReference type="EMBL" id="CP000860">
    <property type="protein sequence ID" value="ACA59333.1"/>
    <property type="molecule type" value="Genomic_DNA"/>
</dbReference>
<dbReference type="CDD" id="cd17933">
    <property type="entry name" value="DEXSc_RecD-like"/>
    <property type="match status" value="1"/>
</dbReference>
<evidence type="ECO:0000256" key="1">
    <source>
        <dbReference type="ARBA" id="ARBA00022741"/>
    </source>
</evidence>
<protein>
    <recommendedName>
        <fullName evidence="3">ATP-dependent RecD2 DNA helicase</fullName>
        <ecNumber evidence="3">5.6.2.3</ecNumber>
    </recommendedName>
    <alternativeName>
        <fullName evidence="3">DNA 5'-3' helicase subunit RecD2</fullName>
    </alternativeName>
</protein>
<name>B1I2W6_DESAP</name>
<dbReference type="OrthoDB" id="9803432at2"/>
<reference evidence="5 6" key="2">
    <citation type="journal article" date="2008" name="Science">
        <title>Environmental genomics reveals a single-species ecosystem deep within Earth.</title>
        <authorList>
            <person name="Chivian D."/>
            <person name="Brodie E.L."/>
            <person name="Alm E.J."/>
            <person name="Culley D.E."/>
            <person name="Dehal P.S."/>
            <person name="Desantis T.Z."/>
            <person name="Gihring T.M."/>
            <person name="Lapidus A."/>
            <person name="Lin L.H."/>
            <person name="Lowry S.R."/>
            <person name="Moser D.P."/>
            <person name="Richardson P.M."/>
            <person name="Southam G."/>
            <person name="Wanger G."/>
            <person name="Pratt L.M."/>
            <person name="Andersen G.L."/>
            <person name="Hazen T.C."/>
            <person name="Brockman F.J."/>
            <person name="Arkin A.P."/>
            <person name="Onstott T.C."/>
        </authorList>
    </citation>
    <scope>NUCLEOTIDE SEQUENCE [LARGE SCALE GENOMIC DNA]</scope>
    <source>
        <strain evidence="5 6">MP104C</strain>
    </source>
</reference>
<dbReference type="PANTHER" id="PTHR43788">
    <property type="entry name" value="DNA2/NAM7 HELICASE FAMILY MEMBER"/>
    <property type="match status" value="1"/>
</dbReference>
<keyword evidence="3 5" id="KW-0347">Helicase</keyword>
<proteinExistence type="inferred from homology"/>
<accession>B1I2W6</accession>
<keyword evidence="3" id="KW-0413">Isomerase</keyword>
<dbReference type="InterPro" id="IPR027785">
    <property type="entry name" value="UvrD-like_helicase_C"/>
</dbReference>
<dbReference type="HOGENOM" id="CLU_007524_0_3_9"/>
<organism evidence="5 6">
    <name type="scientific">Desulforudis audaxviator (strain MP104C)</name>
    <dbReference type="NCBI Taxonomy" id="477974"/>
    <lineage>
        <taxon>Bacteria</taxon>
        <taxon>Bacillati</taxon>
        <taxon>Bacillota</taxon>
        <taxon>Clostridia</taxon>
        <taxon>Thermoanaerobacterales</taxon>
        <taxon>Candidatus Desulforudaceae</taxon>
        <taxon>Candidatus Desulforudis</taxon>
    </lineage>
</organism>
<dbReference type="SUPFAM" id="SSF52540">
    <property type="entry name" value="P-loop containing nucleoside triphosphate hydrolases"/>
    <property type="match status" value="2"/>
</dbReference>
<keyword evidence="6" id="KW-1185">Reference proteome</keyword>
<dbReference type="Pfam" id="PF13604">
    <property type="entry name" value="AAA_30"/>
    <property type="match status" value="1"/>
</dbReference>
<dbReference type="SUPFAM" id="SSF47781">
    <property type="entry name" value="RuvA domain 2-like"/>
    <property type="match status" value="1"/>
</dbReference>
<dbReference type="Gene3D" id="2.30.30.940">
    <property type="match status" value="1"/>
</dbReference>
<dbReference type="Gene3D" id="3.40.50.300">
    <property type="entry name" value="P-loop containing nucleotide triphosphate hydrolases"/>
    <property type="match status" value="2"/>
</dbReference>
<dbReference type="GO" id="GO:0005524">
    <property type="term" value="F:ATP binding"/>
    <property type="evidence" value="ECO:0007669"/>
    <property type="project" value="UniProtKB-UniRule"/>
</dbReference>
<evidence type="ECO:0000259" key="4">
    <source>
        <dbReference type="SMART" id="SM00382"/>
    </source>
</evidence>
<dbReference type="CDD" id="cd18809">
    <property type="entry name" value="SF1_C_RecD"/>
    <property type="match status" value="1"/>
</dbReference>
<dbReference type="GO" id="GO:0006310">
    <property type="term" value="P:DNA recombination"/>
    <property type="evidence" value="ECO:0007669"/>
    <property type="project" value="InterPro"/>
</dbReference>
<dbReference type="SMART" id="SM00382">
    <property type="entry name" value="AAA"/>
    <property type="match status" value="1"/>
</dbReference>
<gene>
    <name evidence="3" type="primary">recD2</name>
    <name evidence="5" type="ordered locus">Daud_0818</name>
</gene>
<dbReference type="InterPro" id="IPR003593">
    <property type="entry name" value="AAA+_ATPase"/>
</dbReference>
<dbReference type="InterPro" id="IPR029493">
    <property type="entry name" value="RecD2-like_HHH"/>
</dbReference>
<dbReference type="GO" id="GO:0043139">
    <property type="term" value="F:5'-3' DNA helicase activity"/>
    <property type="evidence" value="ECO:0007669"/>
    <property type="project" value="UniProtKB-UniRule"/>
</dbReference>
<dbReference type="Pfam" id="PF14490">
    <property type="entry name" value="HHH_RecD2"/>
    <property type="match status" value="1"/>
</dbReference>
<dbReference type="InterPro" id="IPR010994">
    <property type="entry name" value="RuvA_2-like"/>
</dbReference>
<dbReference type="GO" id="GO:0017116">
    <property type="term" value="F:single-stranded DNA helicase activity"/>
    <property type="evidence" value="ECO:0007669"/>
    <property type="project" value="TreeGrafter"/>
</dbReference>
<evidence type="ECO:0000313" key="6">
    <source>
        <dbReference type="Proteomes" id="UP000008544"/>
    </source>
</evidence>
<evidence type="ECO:0000256" key="2">
    <source>
        <dbReference type="ARBA" id="ARBA00022840"/>
    </source>
</evidence>
<comment type="function">
    <text evidence="3">DNA-dependent ATPase and ATP-dependent 5'-3' DNA helicase. Has no activity on blunt DNA or DNA with 3'-overhangs, requires at least 10 bases of 5'-ssDNA for helicase activity.</text>
</comment>
<reference evidence="6" key="1">
    <citation type="submission" date="2007-10" db="EMBL/GenBank/DDBJ databases">
        <title>Complete sequence of chromosome of Desulforudis audaxviator MP104C.</title>
        <authorList>
            <person name="Copeland A."/>
            <person name="Lucas S."/>
            <person name="Lapidus A."/>
            <person name="Barry K."/>
            <person name="Glavina del Rio T."/>
            <person name="Dalin E."/>
            <person name="Tice H."/>
            <person name="Bruce D."/>
            <person name="Pitluck S."/>
            <person name="Lowry S.R."/>
            <person name="Larimer F."/>
            <person name="Land M.L."/>
            <person name="Hauser L."/>
            <person name="Kyrpides N."/>
            <person name="Ivanova N.N."/>
            <person name="Richardson P."/>
        </authorList>
    </citation>
    <scope>NUCLEOTIDE SEQUENCE [LARGE SCALE GENOMIC DNA]</scope>
    <source>
        <strain evidence="6">MP104C</strain>
    </source>
</reference>
<dbReference type="eggNOG" id="COG0507">
    <property type="taxonomic scope" value="Bacteria"/>
</dbReference>
<dbReference type="Proteomes" id="UP000008544">
    <property type="component" value="Chromosome"/>
</dbReference>
<dbReference type="Gene3D" id="1.10.150.20">
    <property type="entry name" value="5' to 3' exonuclease, C-terminal subdomain"/>
    <property type="match status" value="1"/>
</dbReference>